<dbReference type="AlphaFoldDB" id="R9GXA6"/>
<reference evidence="1 2" key="1">
    <citation type="journal article" date="2013" name="Genome Announc.">
        <title>Draft Genome Sequence of Arcticibacter svalbardensis Strain MN12-7T, a Member of the Family Sphingobacteriaceae Isolated from an Arctic Soil Sample.</title>
        <authorList>
            <person name="Shivaji S."/>
            <person name="Ara S."/>
            <person name="Prasad S."/>
            <person name="Manasa B.P."/>
            <person name="Begum Z."/>
            <person name="Singh A."/>
            <person name="Kumar Pinnaka A."/>
        </authorList>
    </citation>
    <scope>NUCLEOTIDE SEQUENCE [LARGE SCALE GENOMIC DNA]</scope>
    <source>
        <strain evidence="1 2">MN12-7</strain>
    </source>
</reference>
<proteinExistence type="predicted"/>
<comment type="caution">
    <text evidence="1">The sequence shown here is derived from an EMBL/GenBank/DDBJ whole genome shotgun (WGS) entry which is preliminary data.</text>
</comment>
<name>R9GXA6_9SPHI</name>
<gene>
    <name evidence="1" type="ORF">ADIARSV_0638</name>
</gene>
<keyword evidence="2" id="KW-1185">Reference proteome</keyword>
<accession>R9GXA6</accession>
<protein>
    <submittedName>
        <fullName evidence="1">Uncharacterized protein</fullName>
    </submittedName>
</protein>
<evidence type="ECO:0000313" key="2">
    <source>
        <dbReference type="Proteomes" id="UP000014174"/>
    </source>
</evidence>
<sequence length="39" mass="4636">MKFEISFLFLSLTMITRTTFWLKIPLVRKVTVYKIKGQG</sequence>
<dbReference type="EMBL" id="AQPN01000023">
    <property type="protein sequence ID" value="EOR96125.1"/>
    <property type="molecule type" value="Genomic_DNA"/>
</dbReference>
<dbReference type="Proteomes" id="UP000014174">
    <property type="component" value="Unassembled WGS sequence"/>
</dbReference>
<organism evidence="1 2">
    <name type="scientific">Arcticibacter svalbardensis MN12-7</name>
    <dbReference type="NCBI Taxonomy" id="1150600"/>
    <lineage>
        <taxon>Bacteria</taxon>
        <taxon>Pseudomonadati</taxon>
        <taxon>Bacteroidota</taxon>
        <taxon>Sphingobacteriia</taxon>
        <taxon>Sphingobacteriales</taxon>
        <taxon>Sphingobacteriaceae</taxon>
        <taxon>Arcticibacter</taxon>
    </lineage>
</organism>
<evidence type="ECO:0000313" key="1">
    <source>
        <dbReference type="EMBL" id="EOR96125.1"/>
    </source>
</evidence>